<name>A0A4R8GKQ6_9FIRM</name>
<sequence>MYISELNLENYRVFKEKIKIEFNEGINVLIGQNNSGKTTLINALSILFDHSSSKSMSINDFSKNITIAELKEKPPEIKITAILEESEAEENYSDDLVTVSDWLIDLESPYKAKITYHYYLPEKELENYLEEINNLSSSNPNDYWQLIESKFLRKYKYNRYVGNPDHKNRLDSSDLKKFDFQFLSPIRDVERDLYSGSKTLLKEVIDFFMDYDIKTDNDLSDREKKEEIRKNKNKFNQDTKPLLKQLHQRMEAGKEEILKYADKTGASFDGSKPEFAGELLDTEMYSALKLMIEDKTGIQIPADQNGLGYNNLIYISLLLAKMQKDASGDYLGSNAKIYSILAIEEPEAHLHPNMQYLFLKFLNDNQEDEVRQIFISSHSPNITAAVDLDDLIVLNKNDISVKISYPGRVFSQKEDDQDSKKYIERFLDVTKSDMFFAEALIFVEGISESLLVPEFAKQMDKDLIDKHISIVNLGGRHFKHFLKLFDLEKNDAALNKKVACITDLDPVRRKNEENAKWKSCNPFAVNNDDQFEYKECSNATVDKYSESDGNIRIYTQEKGKSSTFEYDLLLSNPCNKDLITESMSNQDEIEKIMELAESDSSIDDILEVMNKNKFKKKLKKDLVNSNLEADELRKHIIAGRFLDSTSKAVVAQELAFKLISDDLEIKIPDYIKEAIKWIYPEP</sequence>
<dbReference type="PANTHER" id="PTHR43581">
    <property type="entry name" value="ATP/GTP PHOSPHATASE"/>
    <property type="match status" value="1"/>
</dbReference>
<dbReference type="InterPro" id="IPR034139">
    <property type="entry name" value="TOPRIM_OLD"/>
</dbReference>
<dbReference type="InterPro" id="IPR041685">
    <property type="entry name" value="AAA_GajA/Old/RecF-like"/>
</dbReference>
<dbReference type="RefSeq" id="WP_134059428.1">
    <property type="nucleotide sequence ID" value="NZ_SOEF01000019.1"/>
</dbReference>
<dbReference type="GeneID" id="57013022"/>
<dbReference type="InterPro" id="IPR027417">
    <property type="entry name" value="P-loop_NTPase"/>
</dbReference>
<dbReference type="Pfam" id="PF13175">
    <property type="entry name" value="AAA_15"/>
    <property type="match status" value="1"/>
</dbReference>
<comment type="caution">
    <text evidence="3">The sequence shown here is derived from an EMBL/GenBank/DDBJ whole genome shotgun (WGS) entry which is preliminary data.</text>
</comment>
<reference evidence="3 4" key="1">
    <citation type="submission" date="2019-03" db="EMBL/GenBank/DDBJ databases">
        <title>Subsurface microbial communities from deep shales in Ohio and West Virginia, USA.</title>
        <authorList>
            <person name="Wrighton K."/>
        </authorList>
    </citation>
    <scope>NUCLEOTIDE SEQUENCE [LARGE SCALE GENOMIC DNA]</scope>
    <source>
        <strain evidence="3 4">DSMZ 11287</strain>
    </source>
</reference>
<evidence type="ECO:0000259" key="2">
    <source>
        <dbReference type="Pfam" id="PF20469"/>
    </source>
</evidence>
<gene>
    <name evidence="3" type="ORF">C7954_11942</name>
</gene>
<dbReference type="GO" id="GO:0004519">
    <property type="term" value="F:endonuclease activity"/>
    <property type="evidence" value="ECO:0007669"/>
    <property type="project" value="UniProtKB-KW"/>
</dbReference>
<organism evidence="3 4">
    <name type="scientific">Halanaerobium congolense</name>
    <dbReference type="NCBI Taxonomy" id="54121"/>
    <lineage>
        <taxon>Bacteria</taxon>
        <taxon>Bacillati</taxon>
        <taxon>Bacillota</taxon>
        <taxon>Clostridia</taxon>
        <taxon>Halanaerobiales</taxon>
        <taxon>Halanaerobiaceae</taxon>
        <taxon>Halanaerobium</taxon>
    </lineage>
</organism>
<dbReference type="PANTHER" id="PTHR43581:SF4">
    <property type="entry name" value="ATP_GTP PHOSPHATASE"/>
    <property type="match status" value="1"/>
</dbReference>
<dbReference type="EMBL" id="SOEF01000019">
    <property type="protein sequence ID" value="TDX42931.1"/>
    <property type="molecule type" value="Genomic_DNA"/>
</dbReference>
<dbReference type="Pfam" id="PF20469">
    <property type="entry name" value="OLD-like_TOPRIM"/>
    <property type="match status" value="1"/>
</dbReference>
<dbReference type="Proteomes" id="UP000295472">
    <property type="component" value="Unassembled WGS sequence"/>
</dbReference>
<keyword evidence="3" id="KW-0255">Endonuclease</keyword>
<dbReference type="InterPro" id="IPR051396">
    <property type="entry name" value="Bact_Antivir_Def_Nuclease"/>
</dbReference>
<evidence type="ECO:0000259" key="1">
    <source>
        <dbReference type="Pfam" id="PF13175"/>
    </source>
</evidence>
<proteinExistence type="predicted"/>
<evidence type="ECO:0000313" key="3">
    <source>
        <dbReference type="EMBL" id="TDX42931.1"/>
    </source>
</evidence>
<keyword evidence="3" id="KW-0540">Nuclease</keyword>
<protein>
    <submittedName>
        <fullName evidence="3">Putative ATP-dependent endonuclease of OLD family</fullName>
    </submittedName>
</protein>
<dbReference type="AlphaFoldDB" id="A0A4R8GKQ6"/>
<feature type="domain" description="Endonuclease GajA/Old nuclease/RecF-like AAA" evidence="1">
    <location>
        <begin position="1"/>
        <end position="382"/>
    </location>
</feature>
<feature type="domain" description="OLD protein-like TOPRIM" evidence="2">
    <location>
        <begin position="435"/>
        <end position="505"/>
    </location>
</feature>
<dbReference type="SUPFAM" id="SSF52540">
    <property type="entry name" value="P-loop containing nucleoside triphosphate hydrolases"/>
    <property type="match status" value="1"/>
</dbReference>
<keyword evidence="3" id="KW-0378">Hydrolase</keyword>
<dbReference type="CDD" id="cd01026">
    <property type="entry name" value="TOPRIM_OLD"/>
    <property type="match status" value="1"/>
</dbReference>
<evidence type="ECO:0000313" key="4">
    <source>
        <dbReference type="Proteomes" id="UP000295472"/>
    </source>
</evidence>
<accession>A0A4R8GKQ6</accession>
<dbReference type="Gene3D" id="3.40.50.300">
    <property type="entry name" value="P-loop containing nucleotide triphosphate hydrolases"/>
    <property type="match status" value="1"/>
</dbReference>